<evidence type="ECO:0000256" key="7">
    <source>
        <dbReference type="ARBA" id="ARBA00022840"/>
    </source>
</evidence>
<dbReference type="GO" id="GO:0005524">
    <property type="term" value="F:ATP binding"/>
    <property type="evidence" value="ECO:0007669"/>
    <property type="project" value="UniProtKB-UniRule"/>
</dbReference>
<dbReference type="PROSITE" id="PS00106">
    <property type="entry name" value="GALACTOKINASE"/>
    <property type="match status" value="1"/>
</dbReference>
<keyword evidence="8" id="KW-0460">Magnesium</keyword>
<dbReference type="InterPro" id="IPR006206">
    <property type="entry name" value="Mevalonate/galactokinase"/>
</dbReference>
<dbReference type="GO" id="GO:0004335">
    <property type="term" value="F:galactokinase activity"/>
    <property type="evidence" value="ECO:0007669"/>
    <property type="project" value="UniProtKB-UniRule"/>
</dbReference>
<keyword evidence="10" id="KW-0119">Carbohydrate metabolism</keyword>
<feature type="domain" description="GHMP kinase N-terminal" evidence="12">
    <location>
        <begin position="95"/>
        <end position="179"/>
    </location>
</feature>
<dbReference type="RefSeq" id="WP_015747060.1">
    <property type="nucleotide sequence ID" value="NC_013235.1"/>
</dbReference>
<dbReference type="InterPro" id="IPR019539">
    <property type="entry name" value="GalKase_N"/>
</dbReference>
<evidence type="ECO:0000256" key="5">
    <source>
        <dbReference type="ARBA" id="ARBA00022741"/>
    </source>
</evidence>
<dbReference type="EMBL" id="CP001737">
    <property type="protein sequence ID" value="ACV78158.1"/>
    <property type="molecule type" value="Genomic_DNA"/>
</dbReference>
<evidence type="ECO:0000256" key="1">
    <source>
        <dbReference type="ARBA" id="ARBA00006566"/>
    </source>
</evidence>
<dbReference type="InterPro" id="IPR019741">
    <property type="entry name" value="Galactokinase_CS"/>
</dbReference>
<feature type="domain" description="Galactokinase N-terminal" evidence="14">
    <location>
        <begin position="9"/>
        <end position="56"/>
    </location>
</feature>
<dbReference type="InterPro" id="IPR006203">
    <property type="entry name" value="GHMP_knse_ATP-bd_CS"/>
</dbReference>
<evidence type="ECO:0000256" key="8">
    <source>
        <dbReference type="ARBA" id="ARBA00022842"/>
    </source>
</evidence>
<proteinExistence type="inferred from homology"/>
<dbReference type="PRINTS" id="PR00959">
    <property type="entry name" value="MEVGALKINASE"/>
</dbReference>
<dbReference type="Pfam" id="PF00288">
    <property type="entry name" value="GHMP_kinases_N"/>
    <property type="match status" value="1"/>
</dbReference>
<dbReference type="InterPro" id="IPR036554">
    <property type="entry name" value="GHMP_kinase_C_sf"/>
</dbReference>
<dbReference type="EC" id="2.7.1.6" evidence="11"/>
<dbReference type="SUPFAM" id="SSF54211">
    <property type="entry name" value="Ribosomal protein S5 domain 2-like"/>
    <property type="match status" value="1"/>
</dbReference>
<dbReference type="PROSITE" id="PS00627">
    <property type="entry name" value="GHMP_KINASES_ATP"/>
    <property type="match status" value="1"/>
</dbReference>
<evidence type="ECO:0000256" key="2">
    <source>
        <dbReference type="ARBA" id="ARBA00022490"/>
    </source>
</evidence>
<dbReference type="Pfam" id="PF10509">
    <property type="entry name" value="GalKase_gal_bdg"/>
    <property type="match status" value="1"/>
</dbReference>
<keyword evidence="4" id="KW-0479">Metal-binding</keyword>
<dbReference type="SUPFAM" id="SSF55060">
    <property type="entry name" value="GHMP Kinase, C-terminal domain"/>
    <property type="match status" value="1"/>
</dbReference>
<dbReference type="Gene3D" id="3.30.70.890">
    <property type="entry name" value="GHMP kinase, C-terminal domain"/>
    <property type="match status" value="1"/>
</dbReference>
<dbReference type="InterPro" id="IPR000705">
    <property type="entry name" value="Galactokinase"/>
</dbReference>
<evidence type="ECO:0000259" key="14">
    <source>
        <dbReference type="Pfam" id="PF10509"/>
    </source>
</evidence>
<dbReference type="GO" id="GO:0006012">
    <property type="term" value="P:galactose metabolic process"/>
    <property type="evidence" value="ECO:0007669"/>
    <property type="project" value="UniProtKB-UniRule"/>
</dbReference>
<reference evidence="15 16" key="2">
    <citation type="journal article" date="2010" name="Stand. Genomic Sci.">
        <title>Complete genome sequence of Nakamurella multipartita type strain (Y-104).</title>
        <authorList>
            <person name="Tice H."/>
            <person name="Mayilraj S."/>
            <person name="Sims D."/>
            <person name="Lapidus A."/>
            <person name="Nolan M."/>
            <person name="Lucas S."/>
            <person name="Glavina Del Rio T."/>
            <person name="Copeland A."/>
            <person name="Cheng J.F."/>
            <person name="Meincke L."/>
            <person name="Bruce D."/>
            <person name="Goodwin L."/>
            <person name="Pitluck S."/>
            <person name="Ivanova N."/>
            <person name="Mavromatis K."/>
            <person name="Ovchinnikova G."/>
            <person name="Pati A."/>
            <person name="Chen A."/>
            <person name="Palaniappan K."/>
            <person name="Land M."/>
            <person name="Hauser L."/>
            <person name="Chang Y.J."/>
            <person name="Jeffries C.D."/>
            <person name="Detter J.C."/>
            <person name="Brettin T."/>
            <person name="Rohde M."/>
            <person name="Goker M."/>
            <person name="Bristow J."/>
            <person name="Eisen J.A."/>
            <person name="Markowitz V."/>
            <person name="Hugenholtz P."/>
            <person name="Kyrpides N.C."/>
            <person name="Klenk H.P."/>
            <person name="Chen F."/>
        </authorList>
    </citation>
    <scope>NUCLEOTIDE SEQUENCE [LARGE SCALE GENOMIC DNA]</scope>
    <source>
        <strain evidence="16">ATCC 700099 / DSM 44233 / CIP 104796 / JCM 9543 / NBRC 105858 / Y-104</strain>
    </source>
</reference>
<dbReference type="PRINTS" id="PR00473">
    <property type="entry name" value="GALCTOKINASE"/>
</dbReference>
<dbReference type="PANTHER" id="PTHR10457">
    <property type="entry name" value="MEVALONATE KINASE/GALACTOKINASE"/>
    <property type="match status" value="1"/>
</dbReference>
<keyword evidence="9" id="KW-0299">Galactose metabolism</keyword>
<protein>
    <recommendedName>
        <fullName evidence="11">Galactokinase</fullName>
        <ecNumber evidence="11">2.7.1.6</ecNumber>
    </recommendedName>
</protein>
<dbReference type="Proteomes" id="UP000002218">
    <property type="component" value="Chromosome"/>
</dbReference>
<evidence type="ECO:0000256" key="4">
    <source>
        <dbReference type="ARBA" id="ARBA00022723"/>
    </source>
</evidence>
<dbReference type="InParanoid" id="C8XGH5"/>
<dbReference type="FunFam" id="3.30.70.890:FF:000001">
    <property type="entry name" value="Galactokinase"/>
    <property type="match status" value="1"/>
</dbReference>
<dbReference type="GO" id="GO:0005829">
    <property type="term" value="C:cytosol"/>
    <property type="evidence" value="ECO:0007669"/>
    <property type="project" value="TreeGrafter"/>
</dbReference>
<keyword evidence="6 15" id="KW-0418">Kinase</keyword>
<evidence type="ECO:0000256" key="3">
    <source>
        <dbReference type="ARBA" id="ARBA00022679"/>
    </source>
</evidence>
<evidence type="ECO:0000256" key="10">
    <source>
        <dbReference type="ARBA" id="ARBA00023277"/>
    </source>
</evidence>
<name>C8XGH5_NAKMY</name>
<dbReference type="NCBIfam" id="TIGR00131">
    <property type="entry name" value="gal_kin"/>
    <property type="match status" value="1"/>
</dbReference>
<reference evidence="16" key="1">
    <citation type="submission" date="2009-09" db="EMBL/GenBank/DDBJ databases">
        <title>The complete genome of Nakamurella multipartita DSM 44233.</title>
        <authorList>
            <consortium name="US DOE Joint Genome Institute (JGI-PGF)"/>
            <person name="Lucas S."/>
            <person name="Copeland A."/>
            <person name="Lapidus A."/>
            <person name="Glavina del Rio T."/>
            <person name="Dalin E."/>
            <person name="Tice H."/>
            <person name="Bruce D."/>
            <person name="Goodwin L."/>
            <person name="Pitluck S."/>
            <person name="Kyrpides N."/>
            <person name="Mavromatis K."/>
            <person name="Ivanova N."/>
            <person name="Ovchinnikova G."/>
            <person name="Sims D."/>
            <person name="Meincke L."/>
            <person name="Brettin T."/>
            <person name="Detter J.C."/>
            <person name="Han C."/>
            <person name="Larimer F."/>
            <person name="Land M."/>
            <person name="Hauser L."/>
            <person name="Markowitz V."/>
            <person name="Cheng J.-F."/>
            <person name="Hugenholtz P."/>
            <person name="Woyke T."/>
            <person name="Wu D."/>
            <person name="Klenk H.-P."/>
            <person name="Eisen J.A."/>
        </authorList>
    </citation>
    <scope>NUCLEOTIDE SEQUENCE [LARGE SCALE GENOMIC DNA]</scope>
    <source>
        <strain evidence="16">ATCC 700099 / DSM 44233 / CIP 104796 / JCM 9543 / NBRC 105858 / Y-104</strain>
    </source>
</reference>
<dbReference type="PIRSF" id="PIRSF000530">
    <property type="entry name" value="Galactokinase"/>
    <property type="match status" value="1"/>
</dbReference>
<dbReference type="KEGG" id="nml:Namu_1768"/>
<sequence>MNTTTVSDLFRRSYGRKPDGVFSAPGRVNLIGEHTDYNGGLVLPFAIDARAHLAAGRADSGAIRIMSAQKPGEFSQVHLDDVRPGSPAVAGWPGYLLGAIWSLQQTGRPIESVDLVLDSQIPAGAGLSSSAAVECATVLAVSALSGYSMDPLTIARIAQRAENDFVGVPCGPMDQTASAACAEGSVLLFDTRSGSTENISFDPAAHDLTVLVVDTQVAHSLADGEYGKRRTSCELAAEILGVTQLREVTVDDLPAALSKLPDDELRRRLRHVVTENDRVESTVELLRAGRITDIGPLLTASHASLRDDYDVSCAELDAAVDTALTAGALGARMTGGGFGGSVIALVPTDLTDHVGAAVVSAFAGHGFRPPVLRRVSPAQGARREN</sequence>
<dbReference type="HOGENOM" id="CLU_017814_2_1_11"/>
<keyword evidence="2" id="KW-0963">Cytoplasm</keyword>
<feature type="domain" description="GHMP kinase C-terminal" evidence="13">
    <location>
        <begin position="283"/>
        <end position="350"/>
    </location>
</feature>
<evidence type="ECO:0000259" key="13">
    <source>
        <dbReference type="Pfam" id="PF08544"/>
    </source>
</evidence>
<comment type="similarity">
    <text evidence="1">Belongs to the GHMP kinase family. GalK subfamily.</text>
</comment>
<dbReference type="FunFam" id="3.30.230.10:FF:000017">
    <property type="entry name" value="Galactokinase"/>
    <property type="match status" value="1"/>
</dbReference>
<keyword evidence="5" id="KW-0547">Nucleotide-binding</keyword>
<keyword evidence="3" id="KW-0808">Transferase</keyword>
<dbReference type="InterPro" id="IPR006204">
    <property type="entry name" value="GHMP_kinase_N_dom"/>
</dbReference>
<dbReference type="Gene3D" id="3.30.230.10">
    <property type="match status" value="1"/>
</dbReference>
<evidence type="ECO:0000313" key="16">
    <source>
        <dbReference type="Proteomes" id="UP000002218"/>
    </source>
</evidence>
<dbReference type="AlphaFoldDB" id="C8XGH5"/>
<evidence type="ECO:0000313" key="15">
    <source>
        <dbReference type="EMBL" id="ACV78158.1"/>
    </source>
</evidence>
<dbReference type="GO" id="GO:0046872">
    <property type="term" value="F:metal ion binding"/>
    <property type="evidence" value="ECO:0007669"/>
    <property type="project" value="UniProtKB-KW"/>
</dbReference>
<dbReference type="InterPro" id="IPR013750">
    <property type="entry name" value="GHMP_kinase_C_dom"/>
</dbReference>
<dbReference type="InterPro" id="IPR020568">
    <property type="entry name" value="Ribosomal_Su5_D2-typ_SF"/>
</dbReference>
<accession>C8XGH5</accession>
<gene>
    <name evidence="15" type="ordered locus">Namu_1768</name>
</gene>
<evidence type="ECO:0000259" key="12">
    <source>
        <dbReference type="Pfam" id="PF00288"/>
    </source>
</evidence>
<keyword evidence="16" id="KW-1185">Reference proteome</keyword>
<evidence type="ECO:0000256" key="9">
    <source>
        <dbReference type="ARBA" id="ARBA00023144"/>
    </source>
</evidence>
<dbReference type="Pfam" id="PF08544">
    <property type="entry name" value="GHMP_kinases_C"/>
    <property type="match status" value="1"/>
</dbReference>
<keyword evidence="7" id="KW-0067">ATP-binding</keyword>
<evidence type="ECO:0000256" key="6">
    <source>
        <dbReference type="ARBA" id="ARBA00022777"/>
    </source>
</evidence>
<dbReference type="STRING" id="479431.Namu_1768"/>
<dbReference type="OrthoDB" id="250531at2"/>
<evidence type="ECO:0000256" key="11">
    <source>
        <dbReference type="NCBIfam" id="TIGR00131"/>
    </source>
</evidence>
<dbReference type="PANTHER" id="PTHR10457:SF7">
    <property type="entry name" value="GALACTOKINASE-RELATED"/>
    <property type="match status" value="1"/>
</dbReference>
<dbReference type="InterPro" id="IPR014721">
    <property type="entry name" value="Ribsml_uS5_D2-typ_fold_subgr"/>
</dbReference>
<organism evidence="15 16">
    <name type="scientific">Nakamurella multipartita (strain ATCC 700099 / DSM 44233 / CIP 104796 / JCM 9543 / NBRC 105858 / Y-104)</name>
    <name type="common">Microsphaera multipartita</name>
    <dbReference type="NCBI Taxonomy" id="479431"/>
    <lineage>
        <taxon>Bacteria</taxon>
        <taxon>Bacillati</taxon>
        <taxon>Actinomycetota</taxon>
        <taxon>Actinomycetes</taxon>
        <taxon>Nakamurellales</taxon>
        <taxon>Nakamurellaceae</taxon>
        <taxon>Nakamurella</taxon>
    </lineage>
</organism>
<dbReference type="eggNOG" id="COG0153">
    <property type="taxonomic scope" value="Bacteria"/>
</dbReference>
<dbReference type="FunCoup" id="C8XGH5">
    <property type="interactions" value="235"/>
</dbReference>